<dbReference type="InterPro" id="IPR019193">
    <property type="entry name" value="UBQ-conj_enz_E2-bd_prot"/>
</dbReference>
<dbReference type="Pfam" id="PF09814">
    <property type="entry name" value="HECT_2"/>
    <property type="match status" value="1"/>
</dbReference>
<dbReference type="Proteomes" id="UP000023152">
    <property type="component" value="Unassembled WGS sequence"/>
</dbReference>
<reference evidence="1 2" key="1">
    <citation type="journal article" date="2013" name="Curr. Biol.">
        <title>The Genome of the Foraminiferan Reticulomyxa filosa.</title>
        <authorList>
            <person name="Glockner G."/>
            <person name="Hulsmann N."/>
            <person name="Schleicher M."/>
            <person name="Noegel A.A."/>
            <person name="Eichinger L."/>
            <person name="Gallinger C."/>
            <person name="Pawlowski J."/>
            <person name="Sierra R."/>
            <person name="Euteneuer U."/>
            <person name="Pillet L."/>
            <person name="Moustafa A."/>
            <person name="Platzer M."/>
            <person name="Groth M."/>
            <person name="Szafranski K."/>
            <person name="Schliwa M."/>
        </authorList>
    </citation>
    <scope>NUCLEOTIDE SEQUENCE [LARGE SCALE GENOMIC DNA]</scope>
</reference>
<dbReference type="EMBL" id="ASPP01006174">
    <property type="protein sequence ID" value="ETO29221.1"/>
    <property type="molecule type" value="Genomic_DNA"/>
</dbReference>
<dbReference type="AlphaFoldDB" id="X6NT86"/>
<accession>X6NT86</accession>
<organism evidence="1 2">
    <name type="scientific">Reticulomyxa filosa</name>
    <dbReference type="NCBI Taxonomy" id="46433"/>
    <lineage>
        <taxon>Eukaryota</taxon>
        <taxon>Sar</taxon>
        <taxon>Rhizaria</taxon>
        <taxon>Retaria</taxon>
        <taxon>Foraminifera</taxon>
        <taxon>Monothalamids</taxon>
        <taxon>Reticulomyxidae</taxon>
        <taxon>Reticulomyxa</taxon>
    </lineage>
</organism>
<evidence type="ECO:0000313" key="2">
    <source>
        <dbReference type="Proteomes" id="UP000023152"/>
    </source>
</evidence>
<dbReference type="OrthoDB" id="66510at2759"/>
<feature type="non-terminal residue" evidence="1">
    <location>
        <position position="285"/>
    </location>
</feature>
<proteinExistence type="predicted"/>
<sequence>MYFLEKLTHLKVLKLWYYGFELPVERYKPMIEVFYYCGKRIRANFLFFFCKLKQSTHIKTQSNFVIFAHQSDKSKSVKITFDCDINVNKCSIQIIDNSYYCLVLPIKQGSFSWITLLFLFFLKKKKKKYMYSDENDDWPTSDELIVSKNQVIECRFCGNVISDNRRKSQEEKGDTHVIEKIYPLPSEYWLELSDLWFCCAQHQIEFSPTAIHAKANCLLTGQLHMIFHPNNILAQSVVVRPAQQQSHTTHSISTWSDTLIHASHKDERDVFDCLCSRCGVTLGQY</sequence>
<keyword evidence="2" id="KW-1185">Reference proteome</keyword>
<name>X6NT86_RETFI</name>
<protein>
    <submittedName>
        <fullName evidence="1">Uncharacterized protein</fullName>
    </submittedName>
</protein>
<gene>
    <name evidence="1" type="ORF">RFI_07907</name>
</gene>
<comment type="caution">
    <text evidence="1">The sequence shown here is derived from an EMBL/GenBank/DDBJ whole genome shotgun (WGS) entry which is preliminary data.</text>
</comment>
<evidence type="ECO:0000313" key="1">
    <source>
        <dbReference type="EMBL" id="ETO29221.1"/>
    </source>
</evidence>